<gene>
    <name evidence="1" type="ORF">SAMN05428642_101106</name>
</gene>
<dbReference type="EMBL" id="FPKV01000001">
    <property type="protein sequence ID" value="SFZ89273.1"/>
    <property type="molecule type" value="Genomic_DNA"/>
</dbReference>
<organism evidence="1 2">
    <name type="scientific">Flaviramulus basaltis</name>
    <dbReference type="NCBI Taxonomy" id="369401"/>
    <lineage>
        <taxon>Bacteria</taxon>
        <taxon>Pseudomonadati</taxon>
        <taxon>Bacteroidota</taxon>
        <taxon>Flavobacteriia</taxon>
        <taxon>Flavobacteriales</taxon>
        <taxon>Flavobacteriaceae</taxon>
        <taxon>Flaviramulus</taxon>
    </lineage>
</organism>
<accession>A0A1K2IA60</accession>
<dbReference type="Gene3D" id="1.25.40.390">
    <property type="match status" value="1"/>
</dbReference>
<sequence length="483" mass="53019">MKKIFLTVLSIISLVSCKSDDAYENLNRDPKNPTQVDASFLFNSATKSLFDQMTSTSVNNNIYRMLGQHWTETTYVDEANYDFNTRNITDSHWSEMYRDVLLDLTTASENVNASPDLTQAEKDSRNAQIEVLMIYTWAQLVETFGDIPYSQALNAGEYVLPGYDDAATIYSDLLSRLTSVIPAISGTGFGSSDPIYSGNVGAWKKFANSLLLRMGLRVVDAPGMSTVAQSAITSAVSGGVFESNDDNASLAYASATPNTNPLWVSLVQSGRADFVAANTLVDFMNNLDDPRRAVYFDQNLGADTYEGGPYGENNSFSSYTHIRGYDDGAGLHDPTLPASLIDYAEVCFYLADAAERTISGTPAAAQGFYDDGITASFEYWGATDVDTYLANPDVDYTTAPGDWKEKIGNQFWLAMYNRGFEAWTAWRVYDTPTFNLPAVSGSPVPTRYTYPISEQNLNETNYNAGSSAIGGDSQTTKLFFDVN</sequence>
<dbReference type="Pfam" id="PF12771">
    <property type="entry name" value="SusD-like_2"/>
    <property type="match status" value="1"/>
</dbReference>
<keyword evidence="2" id="KW-1185">Reference proteome</keyword>
<dbReference type="InterPro" id="IPR011990">
    <property type="entry name" value="TPR-like_helical_dom_sf"/>
</dbReference>
<name>A0A1K2IA60_9FLAO</name>
<dbReference type="PROSITE" id="PS51257">
    <property type="entry name" value="PROKAR_LIPOPROTEIN"/>
    <property type="match status" value="1"/>
</dbReference>
<reference evidence="1 2" key="1">
    <citation type="submission" date="2016-10" db="EMBL/GenBank/DDBJ databases">
        <authorList>
            <person name="de Groot N.N."/>
        </authorList>
    </citation>
    <scope>NUCLEOTIDE SEQUENCE [LARGE SCALE GENOMIC DNA]</scope>
    <source>
        <strain evidence="1 2">DSM 18180</strain>
    </source>
</reference>
<evidence type="ECO:0000313" key="1">
    <source>
        <dbReference type="EMBL" id="SFZ89273.1"/>
    </source>
</evidence>
<evidence type="ECO:0000313" key="2">
    <source>
        <dbReference type="Proteomes" id="UP000182544"/>
    </source>
</evidence>
<dbReference type="STRING" id="369401.SAMN05428642_101106"/>
<protein>
    <submittedName>
        <fullName evidence="1">Starch-binding associating with outer membrane</fullName>
    </submittedName>
</protein>
<dbReference type="SUPFAM" id="SSF48452">
    <property type="entry name" value="TPR-like"/>
    <property type="match status" value="1"/>
</dbReference>
<proteinExistence type="predicted"/>
<dbReference type="InterPro" id="IPR041662">
    <property type="entry name" value="SusD-like_2"/>
</dbReference>
<dbReference type="AlphaFoldDB" id="A0A1K2IA60"/>
<dbReference type="RefSeq" id="WP_072399597.1">
    <property type="nucleotide sequence ID" value="NZ_FPKV01000001.1"/>
</dbReference>
<dbReference type="Proteomes" id="UP000182544">
    <property type="component" value="Unassembled WGS sequence"/>
</dbReference>
<dbReference type="OrthoDB" id="725917at2"/>